<keyword evidence="4" id="KW-1185">Reference proteome</keyword>
<reference evidence="3" key="1">
    <citation type="submission" date="2025-08" db="UniProtKB">
        <authorList>
            <consortium name="Ensembl"/>
        </authorList>
    </citation>
    <scope>IDENTIFICATION</scope>
</reference>
<dbReference type="GO" id="GO:0051145">
    <property type="term" value="P:smooth muscle cell differentiation"/>
    <property type="evidence" value="ECO:0007669"/>
    <property type="project" value="TreeGrafter"/>
</dbReference>
<dbReference type="Proteomes" id="UP000694523">
    <property type="component" value="Unplaced"/>
</dbReference>
<dbReference type="GO" id="GO:0005634">
    <property type="term" value="C:nucleus"/>
    <property type="evidence" value="ECO:0007669"/>
    <property type="project" value="TreeGrafter"/>
</dbReference>
<dbReference type="InterPro" id="IPR036361">
    <property type="entry name" value="SAP_dom_sf"/>
</dbReference>
<dbReference type="Ensembl" id="ENSNMLT00000008597.1">
    <property type="protein sequence ID" value="ENSNMLP00000007548.1"/>
    <property type="gene ID" value="ENSNMLG00000005430.1"/>
</dbReference>
<sequence length="94" mass="10222">PTLGTTGLHHLVAELKAELKLRGLTVSGTKNDLIERLRNYQEQNGSTAQTHMRASQTAESYQGFRDSAAHTSERRRAESKKGRAGGEDGGRDAS</sequence>
<dbReference type="SMART" id="SM00513">
    <property type="entry name" value="SAP"/>
    <property type="match status" value="1"/>
</dbReference>
<dbReference type="GO" id="GO:0045944">
    <property type="term" value="P:positive regulation of transcription by RNA polymerase II"/>
    <property type="evidence" value="ECO:0007669"/>
    <property type="project" value="TreeGrafter"/>
</dbReference>
<reference evidence="3" key="2">
    <citation type="submission" date="2025-09" db="UniProtKB">
        <authorList>
            <consortium name="Ensembl"/>
        </authorList>
    </citation>
    <scope>IDENTIFICATION</scope>
</reference>
<dbReference type="Pfam" id="PF02037">
    <property type="entry name" value="SAP"/>
    <property type="match status" value="1"/>
</dbReference>
<dbReference type="PROSITE" id="PS50800">
    <property type="entry name" value="SAP"/>
    <property type="match status" value="1"/>
</dbReference>
<evidence type="ECO:0000256" key="1">
    <source>
        <dbReference type="SAM" id="MobiDB-lite"/>
    </source>
</evidence>
<accession>A0A8C6SIY9</accession>
<dbReference type="GO" id="GO:0003713">
    <property type="term" value="F:transcription coactivator activity"/>
    <property type="evidence" value="ECO:0007669"/>
    <property type="project" value="TreeGrafter"/>
</dbReference>
<dbReference type="PANTHER" id="PTHR22793">
    <property type="entry name" value="MYOCARDIN-RELATED TRANSCRIPTION FACTOR-RELATED"/>
    <property type="match status" value="1"/>
</dbReference>
<proteinExistence type="predicted"/>
<protein>
    <recommendedName>
        <fullName evidence="2">SAP domain-containing protein</fullName>
    </recommendedName>
</protein>
<organism evidence="3 4">
    <name type="scientific">Neogobius melanostomus</name>
    <name type="common">round goby</name>
    <dbReference type="NCBI Taxonomy" id="47308"/>
    <lineage>
        <taxon>Eukaryota</taxon>
        <taxon>Metazoa</taxon>
        <taxon>Chordata</taxon>
        <taxon>Craniata</taxon>
        <taxon>Vertebrata</taxon>
        <taxon>Euteleostomi</taxon>
        <taxon>Actinopterygii</taxon>
        <taxon>Neopterygii</taxon>
        <taxon>Teleostei</taxon>
        <taxon>Neoteleostei</taxon>
        <taxon>Acanthomorphata</taxon>
        <taxon>Gobiaria</taxon>
        <taxon>Gobiiformes</taxon>
        <taxon>Gobioidei</taxon>
        <taxon>Gobiidae</taxon>
        <taxon>Benthophilinae</taxon>
        <taxon>Neogobiini</taxon>
        <taxon>Neogobius</taxon>
    </lineage>
</organism>
<dbReference type="AlphaFoldDB" id="A0A8C6SIY9"/>
<evidence type="ECO:0000259" key="2">
    <source>
        <dbReference type="PROSITE" id="PS50800"/>
    </source>
</evidence>
<feature type="region of interest" description="Disordered" evidence="1">
    <location>
        <begin position="42"/>
        <end position="94"/>
    </location>
</feature>
<dbReference type="InterPro" id="IPR003034">
    <property type="entry name" value="SAP_dom"/>
</dbReference>
<evidence type="ECO:0000313" key="4">
    <source>
        <dbReference type="Proteomes" id="UP000694523"/>
    </source>
</evidence>
<dbReference type="InterPro" id="IPR043451">
    <property type="entry name" value="Myocardin-like"/>
</dbReference>
<dbReference type="PANTHER" id="PTHR22793:SF6">
    <property type="entry name" value="MYOCARDIN-RELATED TRANSCRIPTION FACTOR A"/>
    <property type="match status" value="1"/>
</dbReference>
<evidence type="ECO:0000313" key="3">
    <source>
        <dbReference type="Ensembl" id="ENSNMLP00000007548.1"/>
    </source>
</evidence>
<feature type="compositionally biased region" description="Polar residues" evidence="1">
    <location>
        <begin position="42"/>
        <end position="60"/>
    </location>
</feature>
<name>A0A8C6SIY9_9GOBI</name>
<dbReference type="Gene3D" id="1.10.720.30">
    <property type="entry name" value="SAP domain"/>
    <property type="match status" value="1"/>
</dbReference>
<feature type="compositionally biased region" description="Basic and acidic residues" evidence="1">
    <location>
        <begin position="67"/>
        <end position="94"/>
    </location>
</feature>
<dbReference type="SUPFAM" id="SSF68906">
    <property type="entry name" value="SAP domain"/>
    <property type="match status" value="1"/>
</dbReference>
<feature type="domain" description="SAP" evidence="2">
    <location>
        <begin position="7"/>
        <end position="41"/>
    </location>
</feature>